<gene>
    <name evidence="4" type="primary">LOC107960563</name>
</gene>
<evidence type="ECO:0000313" key="4">
    <source>
        <dbReference type="RefSeq" id="XP_040967932.1"/>
    </source>
</evidence>
<protein>
    <recommendedName>
        <fullName evidence="2">CCHC-type domain-containing protein</fullName>
    </recommendedName>
</protein>
<reference evidence="3" key="1">
    <citation type="journal article" date="2020" name="Nat. Genet.">
        <title>Genomic diversifications of five Gossypium allopolyploid species and their impact on cotton improvement.</title>
        <authorList>
            <person name="Chen Z.J."/>
            <person name="Sreedasyam A."/>
            <person name="Ando A."/>
            <person name="Song Q."/>
            <person name="De Santiago L.M."/>
            <person name="Hulse-Kemp A.M."/>
            <person name="Ding M."/>
            <person name="Ye W."/>
            <person name="Kirkbride R.C."/>
            <person name="Jenkins J."/>
            <person name="Plott C."/>
            <person name="Lovell J."/>
            <person name="Lin Y.M."/>
            <person name="Vaughn R."/>
            <person name="Liu B."/>
            <person name="Simpson S."/>
            <person name="Scheffler B.E."/>
            <person name="Wen L."/>
            <person name="Saski C.A."/>
            <person name="Grover C.E."/>
            <person name="Hu G."/>
            <person name="Conover J.L."/>
            <person name="Carlson J.W."/>
            <person name="Shu S."/>
            <person name="Boston L.B."/>
            <person name="Williams M."/>
            <person name="Peterson D.G."/>
            <person name="McGee K."/>
            <person name="Jones D.C."/>
            <person name="Wendel J.F."/>
            <person name="Stelly D.M."/>
            <person name="Grimwood J."/>
            <person name="Schmutz J."/>
        </authorList>
    </citation>
    <scope>NUCLEOTIDE SEQUENCE [LARGE SCALE GENOMIC DNA]</scope>
    <source>
        <strain evidence="3">cv. TM-1</strain>
    </source>
</reference>
<evidence type="ECO:0000256" key="1">
    <source>
        <dbReference type="PROSITE-ProRule" id="PRU00047"/>
    </source>
</evidence>
<proteinExistence type="predicted"/>
<dbReference type="Proteomes" id="UP000818029">
    <property type="component" value="Chromosome A05"/>
</dbReference>
<sequence>MPVSPATETRFQDRMVGDDALSQAMLRIFERVVGPNTGFGGCESVTKRIRSNGVELFRGVTRVTPNEDRSVAKHEAKFLILNCYMRGMVELEYERCVHFENGLRDNLRVLIAPQREQDFSVLVEKEKIAEELYGDCGRCHQAKYWKRTRACLKCGSLDHRIRECPLRANQMQAQGTILHTHRGRTAATERPWSGMDWLVKHHVSLDCATKRFVLRTKGNNKVFVIGECQNYLSNVISALVAEKLVCKGCEAYLAYVSVFASRDSTVKDIRTLRDFPDIFPEELSGLPLNQEVDFRIELLLVTFLGHVVSAKGIQVDPQKIEAILDWKQPRNLFEIRNFLGLADYYRRKANIVVNALSRRAMTDLRAMFARLSLFDNRSLLAELQVKPTWIEQIKGKQLKDEFLGLRF</sequence>
<accession>A0ABM3BLN1</accession>
<name>A0ABM3BLN1_GOSHI</name>
<dbReference type="InterPro" id="IPR043128">
    <property type="entry name" value="Rev_trsase/Diguanyl_cyclase"/>
</dbReference>
<dbReference type="PANTHER" id="PTHR34482">
    <property type="entry name" value="DNA DAMAGE-INDUCIBLE PROTEIN 1-LIKE"/>
    <property type="match status" value="1"/>
</dbReference>
<keyword evidence="1" id="KW-0862">Zinc</keyword>
<dbReference type="PROSITE" id="PS50158">
    <property type="entry name" value="ZF_CCHC"/>
    <property type="match status" value="1"/>
</dbReference>
<dbReference type="InterPro" id="IPR043502">
    <property type="entry name" value="DNA/RNA_pol_sf"/>
</dbReference>
<reference evidence="4" key="2">
    <citation type="submission" date="2025-08" db="UniProtKB">
        <authorList>
            <consortium name="RefSeq"/>
        </authorList>
    </citation>
    <scope>IDENTIFICATION</scope>
</reference>
<keyword evidence="1" id="KW-0863">Zinc-finger</keyword>
<dbReference type="SUPFAM" id="SSF56672">
    <property type="entry name" value="DNA/RNA polymerases"/>
    <property type="match status" value="1"/>
</dbReference>
<dbReference type="Gene3D" id="3.30.70.270">
    <property type="match status" value="1"/>
</dbReference>
<dbReference type="PANTHER" id="PTHR34482:SF36">
    <property type="entry name" value="RETROTRANSPOSON GAG DOMAIN-CONTAINING PROTEIN"/>
    <property type="match status" value="1"/>
</dbReference>
<keyword evidence="1" id="KW-0479">Metal-binding</keyword>
<evidence type="ECO:0000259" key="2">
    <source>
        <dbReference type="PROSITE" id="PS50158"/>
    </source>
</evidence>
<feature type="domain" description="CCHC-type" evidence="2">
    <location>
        <begin position="151"/>
        <end position="165"/>
    </location>
</feature>
<dbReference type="InterPro" id="IPR001878">
    <property type="entry name" value="Znf_CCHC"/>
</dbReference>
<organism evidence="3 4">
    <name type="scientific">Gossypium hirsutum</name>
    <name type="common">Upland cotton</name>
    <name type="synonym">Gossypium mexicanum</name>
    <dbReference type="NCBI Taxonomy" id="3635"/>
    <lineage>
        <taxon>Eukaryota</taxon>
        <taxon>Viridiplantae</taxon>
        <taxon>Streptophyta</taxon>
        <taxon>Embryophyta</taxon>
        <taxon>Tracheophyta</taxon>
        <taxon>Spermatophyta</taxon>
        <taxon>Magnoliopsida</taxon>
        <taxon>eudicotyledons</taxon>
        <taxon>Gunneridae</taxon>
        <taxon>Pentapetalae</taxon>
        <taxon>rosids</taxon>
        <taxon>malvids</taxon>
        <taxon>Malvales</taxon>
        <taxon>Malvaceae</taxon>
        <taxon>Malvoideae</taxon>
        <taxon>Gossypium</taxon>
    </lineage>
</organism>
<evidence type="ECO:0000313" key="3">
    <source>
        <dbReference type="Proteomes" id="UP000818029"/>
    </source>
</evidence>
<keyword evidence="3" id="KW-1185">Reference proteome</keyword>
<dbReference type="RefSeq" id="XP_040967932.1">
    <property type="nucleotide sequence ID" value="XM_041111998.1"/>
</dbReference>
<dbReference type="GeneID" id="107960563"/>